<keyword evidence="4" id="KW-1185">Reference proteome</keyword>
<feature type="chain" id="PRO_5012013014" description="DUF4773 domain-containing protein" evidence="1">
    <location>
        <begin position="21"/>
        <end position="181"/>
    </location>
</feature>
<organism evidence="3 4">
    <name type="scientific">Mizuhopecten yessoensis</name>
    <name type="common">Japanese scallop</name>
    <name type="synonym">Patinopecten yessoensis</name>
    <dbReference type="NCBI Taxonomy" id="6573"/>
    <lineage>
        <taxon>Eukaryota</taxon>
        <taxon>Metazoa</taxon>
        <taxon>Spiralia</taxon>
        <taxon>Lophotrochozoa</taxon>
        <taxon>Mollusca</taxon>
        <taxon>Bivalvia</taxon>
        <taxon>Autobranchia</taxon>
        <taxon>Pteriomorphia</taxon>
        <taxon>Pectinida</taxon>
        <taxon>Pectinoidea</taxon>
        <taxon>Pectinidae</taxon>
        <taxon>Mizuhopecten</taxon>
    </lineage>
</organism>
<feature type="domain" description="DUF4773" evidence="2">
    <location>
        <begin position="56"/>
        <end position="166"/>
    </location>
</feature>
<dbReference type="OrthoDB" id="6063292at2759"/>
<dbReference type="PANTHER" id="PTHR36299">
    <property type="entry name" value="AGAP008005-PA"/>
    <property type="match status" value="1"/>
</dbReference>
<dbReference type="PANTHER" id="PTHR36299:SF2">
    <property type="entry name" value="DUF4773 DOMAIN-CONTAINING PROTEIN"/>
    <property type="match status" value="1"/>
</dbReference>
<feature type="signal peptide" evidence="1">
    <location>
        <begin position="1"/>
        <end position="20"/>
    </location>
</feature>
<dbReference type="Proteomes" id="UP000242188">
    <property type="component" value="Unassembled WGS sequence"/>
</dbReference>
<evidence type="ECO:0000313" key="3">
    <source>
        <dbReference type="EMBL" id="OWF45160.1"/>
    </source>
</evidence>
<dbReference type="InterPro" id="IPR031941">
    <property type="entry name" value="DUF4773"/>
</dbReference>
<name>A0A210Q8T3_MIZYE</name>
<dbReference type="AlphaFoldDB" id="A0A210Q8T3"/>
<keyword evidence="1" id="KW-0732">Signal</keyword>
<accession>A0A210Q8T3</accession>
<dbReference type="Pfam" id="PF15998">
    <property type="entry name" value="DUF4773"/>
    <property type="match status" value="1"/>
</dbReference>
<reference evidence="3 4" key="1">
    <citation type="journal article" date="2017" name="Nat. Ecol. Evol.">
        <title>Scallop genome provides insights into evolution of bilaterian karyotype and development.</title>
        <authorList>
            <person name="Wang S."/>
            <person name="Zhang J."/>
            <person name="Jiao W."/>
            <person name="Li J."/>
            <person name="Xun X."/>
            <person name="Sun Y."/>
            <person name="Guo X."/>
            <person name="Huan P."/>
            <person name="Dong B."/>
            <person name="Zhang L."/>
            <person name="Hu X."/>
            <person name="Sun X."/>
            <person name="Wang J."/>
            <person name="Zhao C."/>
            <person name="Wang Y."/>
            <person name="Wang D."/>
            <person name="Huang X."/>
            <person name="Wang R."/>
            <person name="Lv J."/>
            <person name="Li Y."/>
            <person name="Zhang Z."/>
            <person name="Liu B."/>
            <person name="Lu W."/>
            <person name="Hui Y."/>
            <person name="Liang J."/>
            <person name="Zhou Z."/>
            <person name="Hou R."/>
            <person name="Li X."/>
            <person name="Liu Y."/>
            <person name="Li H."/>
            <person name="Ning X."/>
            <person name="Lin Y."/>
            <person name="Zhao L."/>
            <person name="Xing Q."/>
            <person name="Dou J."/>
            <person name="Li Y."/>
            <person name="Mao J."/>
            <person name="Guo H."/>
            <person name="Dou H."/>
            <person name="Li T."/>
            <person name="Mu C."/>
            <person name="Jiang W."/>
            <person name="Fu Q."/>
            <person name="Fu X."/>
            <person name="Miao Y."/>
            <person name="Liu J."/>
            <person name="Yu Q."/>
            <person name="Li R."/>
            <person name="Liao H."/>
            <person name="Li X."/>
            <person name="Kong Y."/>
            <person name="Jiang Z."/>
            <person name="Chourrout D."/>
            <person name="Li R."/>
            <person name="Bao Z."/>
        </authorList>
    </citation>
    <scope>NUCLEOTIDE SEQUENCE [LARGE SCALE GENOMIC DNA]</scope>
    <source>
        <strain evidence="3 4">PY_sf001</strain>
    </source>
</reference>
<comment type="caution">
    <text evidence="3">The sequence shown here is derived from an EMBL/GenBank/DDBJ whole genome shotgun (WGS) entry which is preliminary data.</text>
</comment>
<sequence>MHTSVISLLCFGLVLESCLAGDHGQFLRDLQKKLRDELAIGDFDDFIDELQKAESCNSANNSSTCCVKFRLSQDMNVCGIASFEEDTCVNFRVTLNGNVIMADKIKGADPPPICKGFQQGYNACVLFEKVTVDLKGHTFSGCASIQLKKESKFVKRFQLGCFELSPKWKYRLLENKSIGTS</sequence>
<evidence type="ECO:0000313" key="4">
    <source>
        <dbReference type="Proteomes" id="UP000242188"/>
    </source>
</evidence>
<dbReference type="EMBL" id="NEDP02004560">
    <property type="protein sequence ID" value="OWF45160.1"/>
    <property type="molecule type" value="Genomic_DNA"/>
</dbReference>
<evidence type="ECO:0000259" key="2">
    <source>
        <dbReference type="Pfam" id="PF15998"/>
    </source>
</evidence>
<protein>
    <recommendedName>
        <fullName evidence="2">DUF4773 domain-containing protein</fullName>
    </recommendedName>
</protein>
<evidence type="ECO:0000256" key="1">
    <source>
        <dbReference type="SAM" id="SignalP"/>
    </source>
</evidence>
<proteinExistence type="predicted"/>
<gene>
    <name evidence="3" type="ORF">KP79_PYT24729</name>
</gene>